<dbReference type="EMBL" id="NWSH01000201">
    <property type="protein sequence ID" value="PCG78463.1"/>
    <property type="molecule type" value="Genomic_DNA"/>
</dbReference>
<feature type="chain" id="PRO_5013263502" description="DUF19 domain-containing protein" evidence="1">
    <location>
        <begin position="17"/>
        <end position="223"/>
    </location>
</feature>
<evidence type="ECO:0000256" key="1">
    <source>
        <dbReference type="SAM" id="SignalP"/>
    </source>
</evidence>
<sequence>MIVWLLSGLFIAGGGGAQLGETENCDAGDLNMCVSLIPRTPVGLPRNKHELDAHCQAYHTGMVCMDAWIKRCLPTDGQKLLQQQIGGARALMRFLCTNDTALRREFLKEPTCWGRVSPDWSRCVDELQVAVRENTDRAQQLTYFNRNAELCCARDDFIQCVANAGRSCSIAASTLLRRMAWVLAQDIAACNQQPRAYCAAPPPPITAPLLTAIYGFLFYPPRL</sequence>
<keyword evidence="1" id="KW-0732">Signal</keyword>
<evidence type="ECO:0000313" key="2">
    <source>
        <dbReference type="EMBL" id="PCG78463.1"/>
    </source>
</evidence>
<dbReference type="AlphaFoldDB" id="A0A2A4K3X0"/>
<gene>
    <name evidence="2" type="ORF">B5V51_4102</name>
</gene>
<dbReference type="PANTHER" id="PTHR33964:SF2">
    <property type="entry name" value="IP09356P"/>
    <property type="match status" value="1"/>
</dbReference>
<comment type="caution">
    <text evidence="2">The sequence shown here is derived from an EMBL/GenBank/DDBJ whole genome shotgun (WGS) entry which is preliminary data.</text>
</comment>
<evidence type="ECO:0008006" key="3">
    <source>
        <dbReference type="Google" id="ProtNLM"/>
    </source>
</evidence>
<protein>
    <recommendedName>
        <fullName evidence="3">DUF19 domain-containing protein</fullName>
    </recommendedName>
</protein>
<name>A0A2A4K3X0_HELVI</name>
<accession>A0A2A4K3X0</accession>
<dbReference type="STRING" id="7102.A0A2A4K3X0"/>
<dbReference type="PANTHER" id="PTHR33964">
    <property type="entry name" value="RE45066P-RELATED"/>
    <property type="match status" value="1"/>
</dbReference>
<organism evidence="2">
    <name type="scientific">Heliothis virescens</name>
    <name type="common">Tobacco budworm moth</name>
    <dbReference type="NCBI Taxonomy" id="7102"/>
    <lineage>
        <taxon>Eukaryota</taxon>
        <taxon>Metazoa</taxon>
        <taxon>Ecdysozoa</taxon>
        <taxon>Arthropoda</taxon>
        <taxon>Hexapoda</taxon>
        <taxon>Insecta</taxon>
        <taxon>Pterygota</taxon>
        <taxon>Neoptera</taxon>
        <taxon>Endopterygota</taxon>
        <taxon>Lepidoptera</taxon>
        <taxon>Glossata</taxon>
        <taxon>Ditrysia</taxon>
        <taxon>Noctuoidea</taxon>
        <taxon>Noctuidae</taxon>
        <taxon>Heliothinae</taxon>
        <taxon>Heliothis</taxon>
    </lineage>
</organism>
<feature type="signal peptide" evidence="1">
    <location>
        <begin position="1"/>
        <end position="16"/>
    </location>
</feature>
<proteinExistence type="predicted"/>
<reference evidence="2" key="1">
    <citation type="submission" date="2017-09" db="EMBL/GenBank/DDBJ databases">
        <title>Contemporary evolution of a Lepidopteran species, Heliothis virescens, in response to modern agricultural practices.</title>
        <authorList>
            <person name="Fritz M.L."/>
            <person name="Deyonke A.M."/>
            <person name="Papanicolaou A."/>
            <person name="Micinski S."/>
            <person name="Westbrook J."/>
            <person name="Gould F."/>
        </authorList>
    </citation>
    <scope>NUCLEOTIDE SEQUENCE [LARGE SCALE GENOMIC DNA]</scope>
    <source>
        <strain evidence="2">HvINT-</strain>
        <tissue evidence="2">Whole body</tissue>
    </source>
</reference>